<dbReference type="EMBL" id="ACIJ02000018">
    <property type="protein sequence ID" value="EEX71754.1"/>
    <property type="molecule type" value="Genomic_DNA"/>
</dbReference>
<organism evidence="1 2">
    <name type="scientific">Alloprevotella tannerae ATCC 51259</name>
    <dbReference type="NCBI Taxonomy" id="626522"/>
    <lineage>
        <taxon>Bacteria</taxon>
        <taxon>Pseudomonadati</taxon>
        <taxon>Bacteroidota</taxon>
        <taxon>Bacteroidia</taxon>
        <taxon>Bacteroidales</taxon>
        <taxon>Prevotellaceae</taxon>
        <taxon>Alloprevotella</taxon>
    </lineage>
</organism>
<dbReference type="HOGENOM" id="CLU_2992966_0_0_10"/>
<comment type="caution">
    <text evidence="1">The sequence shown here is derived from an EMBL/GenBank/DDBJ whole genome shotgun (WGS) entry which is preliminary data.</text>
</comment>
<proteinExistence type="predicted"/>
<keyword evidence="2" id="KW-1185">Reference proteome</keyword>
<protein>
    <submittedName>
        <fullName evidence="1">Uncharacterized protein</fullName>
    </submittedName>
</protein>
<dbReference type="AlphaFoldDB" id="C9LGE6"/>
<accession>C9LGE6</accession>
<evidence type="ECO:0000313" key="1">
    <source>
        <dbReference type="EMBL" id="EEX71754.1"/>
    </source>
</evidence>
<reference evidence="1" key="1">
    <citation type="submission" date="2009-09" db="EMBL/GenBank/DDBJ databases">
        <authorList>
            <person name="Weinstock G."/>
            <person name="Sodergren E."/>
            <person name="Clifton S."/>
            <person name="Fulton L."/>
            <person name="Fulton B."/>
            <person name="Courtney L."/>
            <person name="Fronick C."/>
            <person name="Harrison M."/>
            <person name="Strong C."/>
            <person name="Farmer C."/>
            <person name="Delahaunty K."/>
            <person name="Markovic C."/>
            <person name="Hall O."/>
            <person name="Minx P."/>
            <person name="Tomlinson C."/>
            <person name="Mitreva M."/>
            <person name="Nelson J."/>
            <person name="Hou S."/>
            <person name="Wollam A."/>
            <person name="Pepin K.H."/>
            <person name="Johnson M."/>
            <person name="Bhonagiri V."/>
            <person name="Nash W.E."/>
            <person name="Warren W."/>
            <person name="Chinwalla A."/>
            <person name="Mardis E.R."/>
            <person name="Wilson R.K."/>
        </authorList>
    </citation>
    <scope>NUCLEOTIDE SEQUENCE [LARGE SCALE GENOMIC DNA]</scope>
    <source>
        <strain evidence="1">ATCC 51259</strain>
    </source>
</reference>
<name>C9LGE6_9BACT</name>
<evidence type="ECO:0000313" key="2">
    <source>
        <dbReference type="Proteomes" id="UP000003460"/>
    </source>
</evidence>
<dbReference type="STRING" id="626522.GCWU000325_01288"/>
<dbReference type="Proteomes" id="UP000003460">
    <property type="component" value="Unassembled WGS sequence"/>
</dbReference>
<gene>
    <name evidence="1" type="ORF">GCWU000325_01288</name>
</gene>
<sequence length="57" mass="6815">MLFRTSGGESRDHRSKRFVKLRKKEDEFRTDTGGFVQKKHLTAWFIGNNYVLLRRLS</sequence>